<feature type="region of interest" description="Disordered" evidence="1">
    <location>
        <begin position="1"/>
        <end position="42"/>
    </location>
</feature>
<name>A0A443SEV4_9ACAR</name>
<accession>A0A443SEV4</accession>
<reference evidence="2 3" key="1">
    <citation type="journal article" date="2018" name="Gigascience">
        <title>Genomes of trombidid mites reveal novel predicted allergens and laterally-transferred genes associated with secondary metabolism.</title>
        <authorList>
            <person name="Dong X."/>
            <person name="Chaisiri K."/>
            <person name="Xia D."/>
            <person name="Armstrong S.D."/>
            <person name="Fang Y."/>
            <person name="Donnelly M.J."/>
            <person name="Kadowaki T."/>
            <person name="McGarry J.W."/>
            <person name="Darby A.C."/>
            <person name="Makepeace B.L."/>
        </authorList>
    </citation>
    <scope>NUCLEOTIDE SEQUENCE [LARGE SCALE GENOMIC DNA]</scope>
    <source>
        <strain evidence="2">UoL-UT</strain>
    </source>
</reference>
<comment type="caution">
    <text evidence="2">The sequence shown here is derived from an EMBL/GenBank/DDBJ whole genome shotgun (WGS) entry which is preliminary data.</text>
</comment>
<dbReference type="OrthoDB" id="6515612at2759"/>
<feature type="compositionally biased region" description="Low complexity" evidence="1">
    <location>
        <begin position="23"/>
        <end position="41"/>
    </location>
</feature>
<sequence length="179" mass="19587">MRPPKLPGAEKFKFADKTKSSIDDTSSTGSSGSSSRDSCSSPAANMFIRGHLTRSTCPSVSSTNTFNVNSNNGHHSLDFCRSDSRRRAILPITSPMTSRVLSSTDLPLNSFYIQDSRHKKSYATLPSHTDNKIRINSNLSSSEQELRSDTSKPSNSMKSTFHLKIFPTNEISAGIPQVV</sequence>
<feature type="compositionally biased region" description="Basic and acidic residues" evidence="1">
    <location>
        <begin position="8"/>
        <end position="22"/>
    </location>
</feature>
<evidence type="ECO:0000313" key="2">
    <source>
        <dbReference type="EMBL" id="RWS26050.1"/>
    </source>
</evidence>
<proteinExistence type="predicted"/>
<dbReference type="EMBL" id="NCKV01003110">
    <property type="protein sequence ID" value="RWS26050.1"/>
    <property type="molecule type" value="Genomic_DNA"/>
</dbReference>
<evidence type="ECO:0000256" key="1">
    <source>
        <dbReference type="SAM" id="MobiDB-lite"/>
    </source>
</evidence>
<gene>
    <name evidence="2" type="ORF">B4U80_09228</name>
</gene>
<organism evidence="2 3">
    <name type="scientific">Leptotrombidium deliense</name>
    <dbReference type="NCBI Taxonomy" id="299467"/>
    <lineage>
        <taxon>Eukaryota</taxon>
        <taxon>Metazoa</taxon>
        <taxon>Ecdysozoa</taxon>
        <taxon>Arthropoda</taxon>
        <taxon>Chelicerata</taxon>
        <taxon>Arachnida</taxon>
        <taxon>Acari</taxon>
        <taxon>Acariformes</taxon>
        <taxon>Trombidiformes</taxon>
        <taxon>Prostigmata</taxon>
        <taxon>Anystina</taxon>
        <taxon>Parasitengona</taxon>
        <taxon>Trombiculoidea</taxon>
        <taxon>Trombiculidae</taxon>
        <taxon>Leptotrombidium</taxon>
    </lineage>
</organism>
<dbReference type="VEuPathDB" id="VectorBase:LDEU005990"/>
<dbReference type="Proteomes" id="UP000288716">
    <property type="component" value="Unassembled WGS sequence"/>
</dbReference>
<dbReference type="AlphaFoldDB" id="A0A443SEV4"/>
<keyword evidence="3" id="KW-1185">Reference proteome</keyword>
<protein>
    <submittedName>
        <fullName evidence="2">Uncharacterized protein</fullName>
    </submittedName>
</protein>
<evidence type="ECO:0000313" key="3">
    <source>
        <dbReference type="Proteomes" id="UP000288716"/>
    </source>
</evidence>